<dbReference type="InterPro" id="IPR023214">
    <property type="entry name" value="HAD_sf"/>
</dbReference>
<dbReference type="AlphaFoldDB" id="A0A2H3NR00"/>
<dbReference type="PANTHER" id="PTHR43434">
    <property type="entry name" value="PHOSPHOGLYCOLATE PHOSPHATASE"/>
    <property type="match status" value="1"/>
</dbReference>
<dbReference type="EC" id="3.1.3.18" evidence="4"/>
<dbReference type="Gene3D" id="1.10.150.240">
    <property type="entry name" value="Putative phosphatase, domain 2"/>
    <property type="match status" value="1"/>
</dbReference>
<dbReference type="InterPro" id="IPR006438">
    <property type="entry name" value="HAD-SF_TIGR01548"/>
</dbReference>
<comment type="similarity">
    <text evidence="3">Belongs to the HAD-like hydrolase superfamily. CbbY/CbbZ/Gph/YieH family.</text>
</comment>
<dbReference type="SUPFAM" id="SSF56784">
    <property type="entry name" value="HAD-like"/>
    <property type="match status" value="1"/>
</dbReference>
<reference evidence="5 6" key="1">
    <citation type="submission" date="2017-10" db="EMBL/GenBank/DDBJ databases">
        <title>Draft genome of Longimonas halophila.</title>
        <authorList>
            <person name="Goh K.M."/>
            <person name="Shamsir M.S."/>
            <person name="Lim S.W."/>
        </authorList>
    </citation>
    <scope>NUCLEOTIDE SEQUENCE [LARGE SCALE GENOMIC DNA]</scope>
    <source>
        <strain evidence="5 6">KCTC 42399</strain>
    </source>
</reference>
<evidence type="ECO:0000256" key="4">
    <source>
        <dbReference type="ARBA" id="ARBA00013078"/>
    </source>
</evidence>
<keyword evidence="6" id="KW-1185">Reference proteome</keyword>
<dbReference type="InterPro" id="IPR041492">
    <property type="entry name" value="HAD_2"/>
</dbReference>
<dbReference type="OrthoDB" id="9797743at2"/>
<dbReference type="EMBL" id="PDEP01000011">
    <property type="protein sequence ID" value="PEN05724.1"/>
    <property type="molecule type" value="Genomic_DNA"/>
</dbReference>
<dbReference type="SFLD" id="SFLDS00003">
    <property type="entry name" value="Haloacid_Dehalogenase"/>
    <property type="match status" value="1"/>
</dbReference>
<name>A0A2H3NR00_9BACT</name>
<dbReference type="InterPro" id="IPR023198">
    <property type="entry name" value="PGP-like_dom2"/>
</dbReference>
<dbReference type="InterPro" id="IPR036412">
    <property type="entry name" value="HAD-like_sf"/>
</dbReference>
<keyword evidence="5" id="KW-0378">Hydrolase</keyword>
<dbReference type="Gene3D" id="3.40.50.1000">
    <property type="entry name" value="HAD superfamily/HAD-like"/>
    <property type="match status" value="1"/>
</dbReference>
<dbReference type="InterPro" id="IPR050155">
    <property type="entry name" value="HAD-like_hydrolase_sf"/>
</dbReference>
<dbReference type="SFLD" id="SFLDG01129">
    <property type="entry name" value="C1.5:_HAD__Beta-PGM__Phosphata"/>
    <property type="match status" value="1"/>
</dbReference>
<dbReference type="Pfam" id="PF13419">
    <property type="entry name" value="HAD_2"/>
    <property type="match status" value="1"/>
</dbReference>
<evidence type="ECO:0000313" key="6">
    <source>
        <dbReference type="Proteomes" id="UP000221024"/>
    </source>
</evidence>
<evidence type="ECO:0000256" key="3">
    <source>
        <dbReference type="ARBA" id="ARBA00006171"/>
    </source>
</evidence>
<dbReference type="NCBIfam" id="TIGR01548">
    <property type="entry name" value="HAD-SF-IA-hyp1"/>
    <property type="match status" value="1"/>
</dbReference>
<comment type="caution">
    <text evidence="5">The sequence shown here is derived from an EMBL/GenBank/DDBJ whole genome shotgun (WGS) entry which is preliminary data.</text>
</comment>
<proteinExistence type="inferred from homology"/>
<dbReference type="GO" id="GO:0008967">
    <property type="term" value="F:phosphoglycolate phosphatase activity"/>
    <property type="evidence" value="ECO:0007669"/>
    <property type="project" value="UniProtKB-EC"/>
</dbReference>
<organism evidence="5 6">
    <name type="scientific">Longimonas halophila</name>
    <dbReference type="NCBI Taxonomy" id="1469170"/>
    <lineage>
        <taxon>Bacteria</taxon>
        <taxon>Pseudomonadati</taxon>
        <taxon>Rhodothermota</taxon>
        <taxon>Rhodothermia</taxon>
        <taxon>Rhodothermales</taxon>
        <taxon>Salisaetaceae</taxon>
        <taxon>Longimonas</taxon>
    </lineage>
</organism>
<dbReference type="RefSeq" id="WP_098062786.1">
    <property type="nucleotide sequence ID" value="NZ_PDEP01000011.1"/>
</dbReference>
<accession>A0A2H3NR00</accession>
<dbReference type="PANTHER" id="PTHR43434:SF1">
    <property type="entry name" value="PHOSPHOGLYCOLATE PHOSPHATASE"/>
    <property type="match status" value="1"/>
</dbReference>
<protein>
    <recommendedName>
        <fullName evidence="4">phosphoglycolate phosphatase</fullName>
        <ecNumber evidence="4">3.1.3.18</ecNumber>
    </recommendedName>
</protein>
<evidence type="ECO:0000313" key="5">
    <source>
        <dbReference type="EMBL" id="PEN05724.1"/>
    </source>
</evidence>
<evidence type="ECO:0000256" key="1">
    <source>
        <dbReference type="ARBA" id="ARBA00000830"/>
    </source>
</evidence>
<comment type="pathway">
    <text evidence="2">Organic acid metabolism; glycolate biosynthesis; glycolate from 2-phosphoglycolate: step 1/1.</text>
</comment>
<dbReference type="GO" id="GO:0006281">
    <property type="term" value="P:DNA repair"/>
    <property type="evidence" value="ECO:0007669"/>
    <property type="project" value="TreeGrafter"/>
</dbReference>
<sequence length="249" mass="27620">MPSSSPLQVLLFDMDGVLVDVSTSYRQAIIETVEHFTGRQISPKDVQRYKNYGGFNDDWKLTHSIITDTAMEVPLSRVIEEFQRRYRGNDWDGLISDESPLIDMATLDTLQDEGLLLGVVTGRPQEEADWTIEHMGWSSYFPIVLGKEKQGDRTKPDPFPLNHTLTMLAAVGRDVDASEAAYVGDSVDDMKAARAANMWALGVVPPYLNANEHASVLDDAGAHTVLDTPNDLPAVLRRFDEQVASARNA</sequence>
<dbReference type="Proteomes" id="UP000221024">
    <property type="component" value="Unassembled WGS sequence"/>
</dbReference>
<comment type="catalytic activity">
    <reaction evidence="1">
        <text>2-phosphoglycolate + H2O = glycolate + phosphate</text>
        <dbReference type="Rhea" id="RHEA:14369"/>
        <dbReference type="ChEBI" id="CHEBI:15377"/>
        <dbReference type="ChEBI" id="CHEBI:29805"/>
        <dbReference type="ChEBI" id="CHEBI:43474"/>
        <dbReference type="ChEBI" id="CHEBI:58033"/>
        <dbReference type="EC" id="3.1.3.18"/>
    </reaction>
</comment>
<evidence type="ECO:0000256" key="2">
    <source>
        <dbReference type="ARBA" id="ARBA00004818"/>
    </source>
</evidence>
<gene>
    <name evidence="5" type="ORF">CRI93_11485</name>
</gene>